<accession>A0ABP0C837</accession>
<dbReference type="Pfam" id="PF00106">
    <property type="entry name" value="adh_short"/>
    <property type="match status" value="1"/>
</dbReference>
<name>A0ABP0C837_9PEZI</name>
<dbReference type="InterPro" id="IPR036291">
    <property type="entry name" value="NAD(P)-bd_dom_sf"/>
</dbReference>
<organism evidence="3 4">
    <name type="scientific">Sporothrix eucalyptigena</name>
    <dbReference type="NCBI Taxonomy" id="1812306"/>
    <lineage>
        <taxon>Eukaryota</taxon>
        <taxon>Fungi</taxon>
        <taxon>Dikarya</taxon>
        <taxon>Ascomycota</taxon>
        <taxon>Pezizomycotina</taxon>
        <taxon>Sordariomycetes</taxon>
        <taxon>Sordariomycetidae</taxon>
        <taxon>Ophiostomatales</taxon>
        <taxon>Ophiostomataceae</taxon>
        <taxon>Sporothrix</taxon>
    </lineage>
</organism>
<dbReference type="PANTHER" id="PTHR44229">
    <property type="entry name" value="15-HYDROXYPROSTAGLANDIN DEHYDROGENASE [NAD(+)]"/>
    <property type="match status" value="1"/>
</dbReference>
<evidence type="ECO:0000256" key="2">
    <source>
        <dbReference type="ARBA" id="ARBA00023002"/>
    </source>
</evidence>
<dbReference type="PRINTS" id="PR00081">
    <property type="entry name" value="GDHRDH"/>
</dbReference>
<keyword evidence="4" id="KW-1185">Reference proteome</keyword>
<gene>
    <name evidence="3" type="ORF">SEUCBS140593_006796</name>
</gene>
<dbReference type="SUPFAM" id="SSF51735">
    <property type="entry name" value="NAD(P)-binding Rossmann-fold domains"/>
    <property type="match status" value="1"/>
</dbReference>
<evidence type="ECO:0000313" key="4">
    <source>
        <dbReference type="Proteomes" id="UP001642482"/>
    </source>
</evidence>
<proteinExistence type="inferred from homology"/>
<evidence type="ECO:0000313" key="3">
    <source>
        <dbReference type="EMBL" id="CAK7228083.1"/>
    </source>
</evidence>
<dbReference type="Gene3D" id="3.40.50.720">
    <property type="entry name" value="NAD(P)-binding Rossmann-like Domain"/>
    <property type="match status" value="1"/>
</dbReference>
<evidence type="ECO:0000256" key="1">
    <source>
        <dbReference type="ARBA" id="ARBA00006484"/>
    </source>
</evidence>
<dbReference type="PANTHER" id="PTHR44229:SF4">
    <property type="entry name" value="15-HYDROXYPROSTAGLANDIN DEHYDROGENASE [NAD(+)]"/>
    <property type="match status" value="1"/>
</dbReference>
<reference evidence="3 4" key="1">
    <citation type="submission" date="2024-01" db="EMBL/GenBank/DDBJ databases">
        <authorList>
            <person name="Allen C."/>
            <person name="Tagirdzhanova G."/>
        </authorList>
    </citation>
    <scope>NUCLEOTIDE SEQUENCE [LARGE SCALE GENOMIC DNA]</scope>
</reference>
<keyword evidence="2" id="KW-0560">Oxidoreductase</keyword>
<protein>
    <recommendedName>
        <fullName evidence="5">NAD(P)-binding protein</fullName>
    </recommendedName>
</protein>
<comment type="similarity">
    <text evidence="1">Belongs to the short-chain dehydrogenases/reductases (SDR) family.</text>
</comment>
<dbReference type="EMBL" id="CAWUHD010000077">
    <property type="protein sequence ID" value="CAK7228083.1"/>
    <property type="molecule type" value="Genomic_DNA"/>
</dbReference>
<dbReference type="Proteomes" id="UP001642482">
    <property type="component" value="Unassembled WGS sequence"/>
</dbReference>
<dbReference type="InterPro" id="IPR002347">
    <property type="entry name" value="SDR_fam"/>
</dbReference>
<sequence>MKVFLADQNVKLAEEAANELNTTAGSTVAWAVEIHAEDWDSQRVGFEAAVKQLGRIDYVLAVAGVYEQPWLPNRVNSATFEKPNLLTLDVNATGQLYTSALAIQQFRRQQPNQHGFRGKIVIVASGAGFYTIPAMPIYCTSKNVAVGFVRSQGKLLIDEQITLNAICPGIMRTAISTGDFHDQAEKKGLLVAPETLVEAFESLLGASKTFAEAVEVLPSGSFIKPRAAYTNDKSRESVEMTIERTLQAKAAALAKAAAAGKA</sequence>
<comment type="caution">
    <text evidence="3">The sequence shown here is derived from an EMBL/GenBank/DDBJ whole genome shotgun (WGS) entry which is preliminary data.</text>
</comment>
<evidence type="ECO:0008006" key="5">
    <source>
        <dbReference type="Google" id="ProtNLM"/>
    </source>
</evidence>